<accession>A0AAV7QMM0</accession>
<evidence type="ECO:0000313" key="3">
    <source>
        <dbReference type="Proteomes" id="UP001066276"/>
    </source>
</evidence>
<evidence type="ECO:0000256" key="1">
    <source>
        <dbReference type="SAM" id="MobiDB-lite"/>
    </source>
</evidence>
<sequence>MVVIQGSKQLGSGKRGLAVAGVSPSNHQQKVTASLPRAYCWALQRSAHQQRSPVPPSDLGCDRQQGNPSRAPAEMRCLRSAANAVTLPSGGPGFVSPCVLMCAHDPDSHIRKVWRLGVVLRAKLRSPRHPHICPGPGTVYGQCKTHQCLPVFTPIPGAPHQCPYPQLHLHRSLSRKPWATACPSPDTLDTF</sequence>
<organism evidence="2 3">
    <name type="scientific">Pleurodeles waltl</name>
    <name type="common">Iberian ribbed newt</name>
    <dbReference type="NCBI Taxonomy" id="8319"/>
    <lineage>
        <taxon>Eukaryota</taxon>
        <taxon>Metazoa</taxon>
        <taxon>Chordata</taxon>
        <taxon>Craniata</taxon>
        <taxon>Vertebrata</taxon>
        <taxon>Euteleostomi</taxon>
        <taxon>Amphibia</taxon>
        <taxon>Batrachia</taxon>
        <taxon>Caudata</taxon>
        <taxon>Salamandroidea</taxon>
        <taxon>Salamandridae</taxon>
        <taxon>Pleurodelinae</taxon>
        <taxon>Pleurodeles</taxon>
    </lineage>
</organism>
<protein>
    <submittedName>
        <fullName evidence="2">Uncharacterized protein</fullName>
    </submittedName>
</protein>
<keyword evidence="3" id="KW-1185">Reference proteome</keyword>
<evidence type="ECO:0000313" key="2">
    <source>
        <dbReference type="EMBL" id="KAJ1140314.1"/>
    </source>
</evidence>
<feature type="region of interest" description="Disordered" evidence="1">
    <location>
        <begin position="50"/>
        <end position="70"/>
    </location>
</feature>
<dbReference type="EMBL" id="JANPWB010000010">
    <property type="protein sequence ID" value="KAJ1140314.1"/>
    <property type="molecule type" value="Genomic_DNA"/>
</dbReference>
<dbReference type="AlphaFoldDB" id="A0AAV7QMM0"/>
<comment type="caution">
    <text evidence="2">The sequence shown here is derived from an EMBL/GenBank/DDBJ whole genome shotgun (WGS) entry which is preliminary data.</text>
</comment>
<gene>
    <name evidence="2" type="ORF">NDU88_006671</name>
</gene>
<name>A0AAV7QMM0_PLEWA</name>
<proteinExistence type="predicted"/>
<dbReference type="Proteomes" id="UP001066276">
    <property type="component" value="Chromosome 6"/>
</dbReference>
<reference evidence="2" key="1">
    <citation type="journal article" date="2022" name="bioRxiv">
        <title>Sequencing and chromosome-scale assembly of the giantPleurodeles waltlgenome.</title>
        <authorList>
            <person name="Brown T."/>
            <person name="Elewa A."/>
            <person name="Iarovenko S."/>
            <person name="Subramanian E."/>
            <person name="Araus A.J."/>
            <person name="Petzold A."/>
            <person name="Susuki M."/>
            <person name="Suzuki K.-i.T."/>
            <person name="Hayashi T."/>
            <person name="Toyoda A."/>
            <person name="Oliveira C."/>
            <person name="Osipova E."/>
            <person name="Leigh N.D."/>
            <person name="Simon A."/>
            <person name="Yun M.H."/>
        </authorList>
    </citation>
    <scope>NUCLEOTIDE SEQUENCE</scope>
    <source>
        <strain evidence="2">20211129_DDA</strain>
        <tissue evidence="2">Liver</tissue>
    </source>
</reference>